<feature type="compositionally biased region" description="Basic and acidic residues" evidence="1">
    <location>
        <begin position="57"/>
        <end position="66"/>
    </location>
</feature>
<dbReference type="OrthoDB" id="10620674at2759"/>
<dbReference type="AlphaFoldDB" id="A0A9P8XYX7"/>
<keyword evidence="3" id="KW-1185">Reference proteome</keyword>
<evidence type="ECO:0000313" key="3">
    <source>
        <dbReference type="Proteomes" id="UP000756346"/>
    </source>
</evidence>
<dbReference type="Proteomes" id="UP000756346">
    <property type="component" value="Unassembled WGS sequence"/>
</dbReference>
<dbReference type="RefSeq" id="XP_046008178.1">
    <property type="nucleotide sequence ID" value="XM_046157154.1"/>
</dbReference>
<comment type="caution">
    <text evidence="2">The sequence shown here is derived from an EMBL/GenBank/DDBJ whole genome shotgun (WGS) entry which is preliminary data.</text>
</comment>
<feature type="region of interest" description="Disordered" evidence="1">
    <location>
        <begin position="37"/>
        <end position="101"/>
    </location>
</feature>
<evidence type="ECO:0000256" key="1">
    <source>
        <dbReference type="SAM" id="MobiDB-lite"/>
    </source>
</evidence>
<evidence type="ECO:0000313" key="2">
    <source>
        <dbReference type="EMBL" id="KAH7024630.1"/>
    </source>
</evidence>
<dbReference type="EMBL" id="JAGTJQ010000009">
    <property type="protein sequence ID" value="KAH7024630.1"/>
    <property type="molecule type" value="Genomic_DNA"/>
</dbReference>
<dbReference type="GeneID" id="70186700"/>
<sequence length="471" mass="51891">MPTCSCVCGSASEPDDESLAALLAQYAFIQERLAEQASSASSSQPFMTPDSSPRRSCGQDHTRADELSVSNEGGIVSPGASIRPGLPTANGPGLEEDDNNSWFEPPQLGFAAEQLTVDQIVDDLGGRVHEELERLSSQPQDLEDPFVDFSCAQSTLIHIMEDLAQQDLASDSAGEKSNSNMDVPDHTADFDQLADNLAHSMRSSTSHHPEAHEESGILPADGIARCSPPSSATQHDILTSVTNIAMNADDLVDFAIDTDARLTDLHETITAHRDEQHDTTDELSRRLQEIADDTYDRLAAVCEDLVVLEARVAEVEDVGRHLERVKEQLRERQVATMERRDDAVLGLCRDGEAEIEQGRSGDAGLFAPPTDEHNGRTVDDWKLISDEDQDILDKQHRQLYLLQCDAAHPQSPGKPDEKPQVSSTAAEEKQQERIEAEEEPNTKRRHLQQPAQEHQQRGNSWGMSMHSSMRI</sequence>
<organism evidence="2 3">
    <name type="scientific">Microdochium trichocladiopsis</name>
    <dbReference type="NCBI Taxonomy" id="1682393"/>
    <lineage>
        <taxon>Eukaryota</taxon>
        <taxon>Fungi</taxon>
        <taxon>Dikarya</taxon>
        <taxon>Ascomycota</taxon>
        <taxon>Pezizomycotina</taxon>
        <taxon>Sordariomycetes</taxon>
        <taxon>Xylariomycetidae</taxon>
        <taxon>Xylariales</taxon>
        <taxon>Microdochiaceae</taxon>
        <taxon>Microdochium</taxon>
    </lineage>
</organism>
<feature type="compositionally biased region" description="Polar residues" evidence="1">
    <location>
        <begin position="449"/>
        <end position="471"/>
    </location>
</feature>
<protein>
    <submittedName>
        <fullName evidence="2">Uncharacterized protein</fullName>
    </submittedName>
</protein>
<accession>A0A9P8XYX7</accession>
<name>A0A9P8XYX7_9PEZI</name>
<proteinExistence type="predicted"/>
<gene>
    <name evidence="2" type="ORF">B0I36DRAFT_352843</name>
</gene>
<feature type="region of interest" description="Disordered" evidence="1">
    <location>
        <begin position="407"/>
        <end position="471"/>
    </location>
</feature>
<reference evidence="2" key="1">
    <citation type="journal article" date="2021" name="Nat. Commun.">
        <title>Genetic determinants of endophytism in the Arabidopsis root mycobiome.</title>
        <authorList>
            <person name="Mesny F."/>
            <person name="Miyauchi S."/>
            <person name="Thiergart T."/>
            <person name="Pickel B."/>
            <person name="Atanasova L."/>
            <person name="Karlsson M."/>
            <person name="Huettel B."/>
            <person name="Barry K.W."/>
            <person name="Haridas S."/>
            <person name="Chen C."/>
            <person name="Bauer D."/>
            <person name="Andreopoulos W."/>
            <person name="Pangilinan J."/>
            <person name="LaButti K."/>
            <person name="Riley R."/>
            <person name="Lipzen A."/>
            <person name="Clum A."/>
            <person name="Drula E."/>
            <person name="Henrissat B."/>
            <person name="Kohler A."/>
            <person name="Grigoriev I.V."/>
            <person name="Martin F.M."/>
            <person name="Hacquard S."/>
        </authorList>
    </citation>
    <scope>NUCLEOTIDE SEQUENCE</scope>
    <source>
        <strain evidence="2">MPI-CAGE-CH-0230</strain>
    </source>
</reference>
<feature type="region of interest" description="Disordered" evidence="1">
    <location>
        <begin position="355"/>
        <end position="378"/>
    </location>
</feature>